<dbReference type="EC" id="3.1.26.5" evidence="7 8"/>
<dbReference type="GO" id="GO:0004526">
    <property type="term" value="F:ribonuclease P activity"/>
    <property type="evidence" value="ECO:0007669"/>
    <property type="project" value="UniProtKB-EC"/>
</dbReference>
<dbReference type="Pfam" id="PF00825">
    <property type="entry name" value="Ribonuclease_P"/>
    <property type="match status" value="1"/>
</dbReference>
<evidence type="ECO:0000256" key="8">
    <source>
        <dbReference type="NCBIfam" id="TIGR00188"/>
    </source>
</evidence>
<keyword evidence="3 7" id="KW-0540">Nuclease</keyword>
<evidence type="ECO:0000256" key="2">
    <source>
        <dbReference type="ARBA" id="ARBA00022694"/>
    </source>
</evidence>
<dbReference type="InterPro" id="IPR014721">
    <property type="entry name" value="Ribsml_uS5_D2-typ_fold_subgr"/>
</dbReference>
<dbReference type="InterPro" id="IPR000100">
    <property type="entry name" value="RNase_P"/>
</dbReference>
<dbReference type="HAMAP" id="MF_00227">
    <property type="entry name" value="RNase_P"/>
    <property type="match status" value="1"/>
</dbReference>
<sequence>MAPAGSVQPQTGARSFRPAYRLCKTDEYSSVFAFRKAVRGRYFVLHYRPSESPTARLGVVVAKKLARRAVLRNLIKRMAREWFRHTRETLPHHDLILRLNAPAKDVTRADLRQDLAALFKRLPK</sequence>
<protein>
    <recommendedName>
        <fullName evidence="7 8">Ribonuclease P protein component</fullName>
        <shortName evidence="7">RNase P protein</shortName>
        <shortName evidence="7">RNaseP protein</shortName>
        <ecNumber evidence="7 8">3.1.26.5</ecNumber>
    </recommendedName>
    <alternativeName>
        <fullName evidence="7">Protein C5</fullName>
    </alternativeName>
</protein>
<evidence type="ECO:0000256" key="1">
    <source>
        <dbReference type="ARBA" id="ARBA00002663"/>
    </source>
</evidence>
<dbReference type="PANTHER" id="PTHR33992">
    <property type="entry name" value="RIBONUCLEASE P PROTEIN COMPONENT"/>
    <property type="match status" value="1"/>
</dbReference>
<dbReference type="Gene3D" id="3.30.230.10">
    <property type="match status" value="1"/>
</dbReference>
<evidence type="ECO:0000256" key="7">
    <source>
        <dbReference type="HAMAP-Rule" id="MF_00227"/>
    </source>
</evidence>
<dbReference type="EMBL" id="JABCSC020000003">
    <property type="protein sequence ID" value="NSL55664.1"/>
    <property type="molecule type" value="Genomic_DNA"/>
</dbReference>
<dbReference type="NCBIfam" id="TIGR00188">
    <property type="entry name" value="rnpA"/>
    <property type="match status" value="1"/>
</dbReference>
<dbReference type="Proteomes" id="UP000778523">
    <property type="component" value="Unassembled WGS sequence"/>
</dbReference>
<comment type="catalytic activity">
    <reaction evidence="7">
        <text>Endonucleolytic cleavage of RNA, removing 5'-extranucleotides from tRNA precursor.</text>
        <dbReference type="EC" id="3.1.26.5"/>
    </reaction>
</comment>
<evidence type="ECO:0000313" key="10">
    <source>
        <dbReference type="Proteomes" id="UP000778523"/>
    </source>
</evidence>
<gene>
    <name evidence="7 9" type="primary">rnpA</name>
    <name evidence="9" type="ORF">HJ583_011560</name>
</gene>
<keyword evidence="4 7" id="KW-0255">Endonuclease</keyword>
<evidence type="ECO:0000256" key="5">
    <source>
        <dbReference type="ARBA" id="ARBA00022801"/>
    </source>
</evidence>
<dbReference type="InterPro" id="IPR020539">
    <property type="entry name" value="RNase_P_CS"/>
</dbReference>
<keyword evidence="2 7" id="KW-0819">tRNA processing</keyword>
<dbReference type="InterPro" id="IPR020568">
    <property type="entry name" value="Ribosomal_Su5_D2-typ_SF"/>
</dbReference>
<evidence type="ECO:0000256" key="4">
    <source>
        <dbReference type="ARBA" id="ARBA00022759"/>
    </source>
</evidence>
<organism evidence="9 10">
    <name type="scientific">Uliginosibacterium aquaticum</name>
    <dbReference type="NCBI Taxonomy" id="2731212"/>
    <lineage>
        <taxon>Bacteria</taxon>
        <taxon>Pseudomonadati</taxon>
        <taxon>Pseudomonadota</taxon>
        <taxon>Betaproteobacteria</taxon>
        <taxon>Rhodocyclales</taxon>
        <taxon>Zoogloeaceae</taxon>
        <taxon>Uliginosibacterium</taxon>
    </lineage>
</organism>
<name>A0ABX2IG28_9RHOO</name>
<comment type="function">
    <text evidence="1 7">RNaseP catalyzes the removal of the 5'-leader sequence from pre-tRNA to produce the mature 5'-terminus. It can also cleave other RNA substrates such as 4.5S RNA. The protein component plays an auxiliary but essential role in vivo by binding to the 5'-leader sequence and broadening the substrate specificity of the ribozyme.</text>
</comment>
<dbReference type="SUPFAM" id="SSF54211">
    <property type="entry name" value="Ribosomal protein S5 domain 2-like"/>
    <property type="match status" value="1"/>
</dbReference>
<comment type="subunit">
    <text evidence="7">Consists of a catalytic RNA component (M1 or rnpB) and a protein subunit.</text>
</comment>
<comment type="caution">
    <text evidence="9">The sequence shown here is derived from an EMBL/GenBank/DDBJ whole genome shotgun (WGS) entry which is preliminary data.</text>
</comment>
<accession>A0ABX2IG28</accession>
<dbReference type="PROSITE" id="PS00648">
    <property type="entry name" value="RIBONUCLEASE_P"/>
    <property type="match status" value="1"/>
</dbReference>
<evidence type="ECO:0000313" key="9">
    <source>
        <dbReference type="EMBL" id="NSL55664.1"/>
    </source>
</evidence>
<keyword evidence="6 7" id="KW-0694">RNA-binding</keyword>
<proteinExistence type="inferred from homology"/>
<reference evidence="9 10" key="1">
    <citation type="submission" date="2020-06" db="EMBL/GenBank/DDBJ databases">
        <title>Draft genome of Uliginosibacterium sp. IMCC34675.</title>
        <authorList>
            <person name="Song J."/>
        </authorList>
    </citation>
    <scope>NUCLEOTIDE SEQUENCE [LARGE SCALE GENOMIC DNA]</scope>
    <source>
        <strain evidence="9 10">IMCC34675</strain>
    </source>
</reference>
<keyword evidence="5 7" id="KW-0378">Hydrolase</keyword>
<evidence type="ECO:0000256" key="3">
    <source>
        <dbReference type="ARBA" id="ARBA00022722"/>
    </source>
</evidence>
<comment type="similarity">
    <text evidence="7">Belongs to the RnpA family.</text>
</comment>
<dbReference type="PANTHER" id="PTHR33992:SF1">
    <property type="entry name" value="RIBONUCLEASE P PROTEIN COMPONENT"/>
    <property type="match status" value="1"/>
</dbReference>
<keyword evidence="10" id="KW-1185">Reference proteome</keyword>
<evidence type="ECO:0000256" key="6">
    <source>
        <dbReference type="ARBA" id="ARBA00022884"/>
    </source>
</evidence>